<dbReference type="Proteomes" id="UP000245884">
    <property type="component" value="Unassembled WGS sequence"/>
</dbReference>
<dbReference type="GO" id="GO:0003676">
    <property type="term" value="F:nucleic acid binding"/>
    <property type="evidence" value="ECO:0007669"/>
    <property type="project" value="InterPro"/>
</dbReference>
<dbReference type="RefSeq" id="XP_025360500.1">
    <property type="nucleotide sequence ID" value="XM_025506810.1"/>
</dbReference>
<evidence type="ECO:0000256" key="6">
    <source>
        <dbReference type="ARBA" id="ARBA00022759"/>
    </source>
</evidence>
<dbReference type="AlphaFoldDB" id="A0A316UM50"/>
<dbReference type="InterPro" id="IPR050092">
    <property type="entry name" value="RNase_H"/>
</dbReference>
<evidence type="ECO:0000256" key="1">
    <source>
        <dbReference type="ARBA" id="ARBA00000077"/>
    </source>
</evidence>
<evidence type="ECO:0000256" key="2">
    <source>
        <dbReference type="ARBA" id="ARBA00005300"/>
    </source>
</evidence>
<evidence type="ECO:0000256" key="3">
    <source>
        <dbReference type="ARBA" id="ARBA00012180"/>
    </source>
</evidence>
<dbReference type="GO" id="GO:0043137">
    <property type="term" value="P:DNA replication, removal of RNA primer"/>
    <property type="evidence" value="ECO:0007669"/>
    <property type="project" value="TreeGrafter"/>
</dbReference>
<keyword evidence="7" id="KW-0378">Hydrolase</keyword>
<dbReference type="InterPro" id="IPR036397">
    <property type="entry name" value="RNaseH_sf"/>
</dbReference>
<dbReference type="EMBL" id="KZ819674">
    <property type="protein sequence ID" value="PWN25888.1"/>
    <property type="molecule type" value="Genomic_DNA"/>
</dbReference>
<dbReference type="PANTHER" id="PTHR10642">
    <property type="entry name" value="RIBONUCLEASE H1"/>
    <property type="match status" value="1"/>
</dbReference>
<evidence type="ECO:0000256" key="5">
    <source>
        <dbReference type="ARBA" id="ARBA00022723"/>
    </source>
</evidence>
<feature type="domain" description="RNase H type-1" evidence="9">
    <location>
        <begin position="1"/>
        <end position="152"/>
    </location>
</feature>
<evidence type="ECO:0000256" key="4">
    <source>
        <dbReference type="ARBA" id="ARBA00022722"/>
    </source>
</evidence>
<dbReference type="PANTHER" id="PTHR10642:SF26">
    <property type="entry name" value="RIBONUCLEASE H1"/>
    <property type="match status" value="1"/>
</dbReference>
<reference evidence="10 11" key="1">
    <citation type="journal article" date="2018" name="Mol. Biol. Evol.">
        <title>Broad Genomic Sampling Reveals a Smut Pathogenic Ancestry of the Fungal Clade Ustilaginomycotina.</title>
        <authorList>
            <person name="Kijpornyongpan T."/>
            <person name="Mondo S.J."/>
            <person name="Barry K."/>
            <person name="Sandor L."/>
            <person name="Lee J."/>
            <person name="Lipzen A."/>
            <person name="Pangilinan J."/>
            <person name="LaButti K."/>
            <person name="Hainaut M."/>
            <person name="Henrissat B."/>
            <person name="Grigoriev I.V."/>
            <person name="Spatafora J.W."/>
            <person name="Aime M.C."/>
        </authorList>
    </citation>
    <scope>NUCLEOTIDE SEQUENCE [LARGE SCALE GENOMIC DNA]</scope>
    <source>
        <strain evidence="10 11">MCA 5214</strain>
    </source>
</reference>
<organism evidence="10 11">
    <name type="scientific">Jaminaea rosea</name>
    <dbReference type="NCBI Taxonomy" id="1569628"/>
    <lineage>
        <taxon>Eukaryota</taxon>
        <taxon>Fungi</taxon>
        <taxon>Dikarya</taxon>
        <taxon>Basidiomycota</taxon>
        <taxon>Ustilaginomycotina</taxon>
        <taxon>Exobasidiomycetes</taxon>
        <taxon>Microstromatales</taxon>
        <taxon>Microstromatales incertae sedis</taxon>
        <taxon>Jaminaea</taxon>
    </lineage>
</organism>
<dbReference type="GO" id="GO:0004523">
    <property type="term" value="F:RNA-DNA hybrid ribonuclease activity"/>
    <property type="evidence" value="ECO:0007669"/>
    <property type="project" value="UniProtKB-EC"/>
</dbReference>
<evidence type="ECO:0000256" key="7">
    <source>
        <dbReference type="ARBA" id="ARBA00022801"/>
    </source>
</evidence>
<dbReference type="Gene3D" id="3.30.420.10">
    <property type="entry name" value="Ribonuclease H-like superfamily/Ribonuclease H"/>
    <property type="match status" value="1"/>
</dbReference>
<evidence type="ECO:0000256" key="8">
    <source>
        <dbReference type="SAM" id="MobiDB-lite"/>
    </source>
</evidence>
<evidence type="ECO:0000313" key="10">
    <source>
        <dbReference type="EMBL" id="PWN25888.1"/>
    </source>
</evidence>
<comment type="similarity">
    <text evidence="2">Belongs to the RNase H family.</text>
</comment>
<keyword evidence="4" id="KW-0540">Nuclease</keyword>
<dbReference type="GO" id="GO:0046872">
    <property type="term" value="F:metal ion binding"/>
    <property type="evidence" value="ECO:0007669"/>
    <property type="project" value="UniProtKB-KW"/>
</dbReference>
<keyword evidence="5" id="KW-0479">Metal-binding</keyword>
<dbReference type="Pfam" id="PF00075">
    <property type="entry name" value="RNase_H"/>
    <property type="match status" value="1"/>
</dbReference>
<keyword evidence="11" id="KW-1185">Reference proteome</keyword>
<dbReference type="PROSITE" id="PS50879">
    <property type="entry name" value="RNASE_H_1"/>
    <property type="match status" value="1"/>
</dbReference>
<evidence type="ECO:0000313" key="11">
    <source>
        <dbReference type="Proteomes" id="UP000245884"/>
    </source>
</evidence>
<feature type="region of interest" description="Disordered" evidence="8">
    <location>
        <begin position="1"/>
        <end position="34"/>
    </location>
</feature>
<dbReference type="SUPFAM" id="SSF53098">
    <property type="entry name" value="Ribonuclease H-like"/>
    <property type="match status" value="1"/>
</dbReference>
<dbReference type="CDD" id="cd09280">
    <property type="entry name" value="RNase_HI_eukaryote_like"/>
    <property type="match status" value="1"/>
</dbReference>
<comment type="catalytic activity">
    <reaction evidence="1">
        <text>Endonucleolytic cleavage to 5'-phosphomonoester.</text>
        <dbReference type="EC" id="3.1.26.4"/>
    </reaction>
</comment>
<proteinExistence type="inferred from homology"/>
<dbReference type="OrthoDB" id="245563at2759"/>
<dbReference type="STRING" id="1569628.A0A316UM50"/>
<evidence type="ECO:0000259" key="9">
    <source>
        <dbReference type="PROSITE" id="PS50879"/>
    </source>
</evidence>
<keyword evidence="6" id="KW-0255">Endonuclease</keyword>
<dbReference type="InterPro" id="IPR012337">
    <property type="entry name" value="RNaseH-like_sf"/>
</dbReference>
<name>A0A316UM50_9BASI</name>
<protein>
    <recommendedName>
        <fullName evidence="3">ribonuclease H</fullName>
        <ecNumber evidence="3">3.1.26.4</ecNumber>
    </recommendedName>
</protein>
<dbReference type="EC" id="3.1.26.4" evidence="3"/>
<accession>A0A316UM50</accession>
<dbReference type="InterPro" id="IPR002156">
    <property type="entry name" value="RNaseH_domain"/>
</dbReference>
<dbReference type="GeneID" id="37028633"/>
<sequence length="164" mass="18033">MGKEHVIHTDGACRNNGRDNPQGAIGVHSERGSISERLPASMERHTNNMAEHAAINRGLKSAPYDNNPVVIKTDSELCQKTFGGGWAQQWERNGGRTAGGSKPANYDFVQDTMKEVNYRRSQGQDVRFEHVRGHAGDSGNQRAHDLAQQGLGQGAPQYKYGGRY</sequence>
<gene>
    <name evidence="10" type="ORF">BDZ90DRAFT_233896</name>
</gene>